<evidence type="ECO:0000313" key="1">
    <source>
        <dbReference type="EMBL" id="CAB4145521.1"/>
    </source>
</evidence>
<proteinExistence type="predicted"/>
<evidence type="ECO:0000313" key="2">
    <source>
        <dbReference type="EMBL" id="CAB4189657.1"/>
    </source>
</evidence>
<protein>
    <recommendedName>
        <fullName evidence="3">Tape measure protein</fullName>
    </recommendedName>
</protein>
<reference evidence="1" key="1">
    <citation type="submission" date="2020-04" db="EMBL/GenBank/DDBJ databases">
        <authorList>
            <person name="Chiriac C."/>
            <person name="Salcher M."/>
            <person name="Ghai R."/>
            <person name="Kavagutti S V."/>
        </authorList>
    </citation>
    <scope>NUCLEOTIDE SEQUENCE</scope>
</reference>
<accession>A0A6J5MH89</accession>
<sequence>MAESANVNINLNSKADLKGFKQAETASQKLAKTAKKLGIALGLAYSAKAIVSYSKAAMLAASQDQKAQKILTNNLKNVGLAYAAVDAESFIQSMEKQTAILDDNLRPAYSQLAQVTGSVTKTQDLMKLAFDVSSGSGLDYASTVDILSQAYVGNTKGLKQLNLGLTQAELKAMSFDEIQTKLRQNFAGAGGIALDTYAGSMARLSVATNNASETIGTALLNAVIKVSGSKGIDGLISKVDTLAGSLASVITQIGNMVGALNGTEAQKAFSPGFMVSGGRAGSFRTAPTGAGNMAMSTQSQDLQKSALAAQKKAELDAIKRNKELAKLAKAQATSAALTAKAKKDQAALDKAALALARGADVFDMDKIQINAALMANQEALNKLGGAGTEQQRLGLANDLVRLTIKQDMLALEDAIAAKDVAGATALAAKLNKDLAILGVLQGQNIKLLQINAILEAFEPKDLINLANLNEALRLLMAMAGVKISPITGVSGGGAVVPSKLGGAGDLTGNYIKPLDKSTLLAGSIDALLEYADAATARANAIADALDYQLKLDMAAYNASDLSQYGGQLGMQNGTVVNISAGVIASPDEFARMVQKAVQNANRFGNNLDYAGGL</sequence>
<gene>
    <name evidence="2" type="ORF">UFOVP1206_10</name>
    <name evidence="1" type="ORF">UFOVP480_16</name>
</gene>
<dbReference type="EMBL" id="LR797144">
    <property type="protein sequence ID" value="CAB4189657.1"/>
    <property type="molecule type" value="Genomic_DNA"/>
</dbReference>
<name>A0A6J5MH89_9CAUD</name>
<organism evidence="1">
    <name type="scientific">uncultured Caudovirales phage</name>
    <dbReference type="NCBI Taxonomy" id="2100421"/>
    <lineage>
        <taxon>Viruses</taxon>
        <taxon>Duplodnaviria</taxon>
        <taxon>Heunggongvirae</taxon>
        <taxon>Uroviricota</taxon>
        <taxon>Caudoviricetes</taxon>
        <taxon>Peduoviridae</taxon>
        <taxon>Maltschvirus</taxon>
        <taxon>Maltschvirus maltsch</taxon>
    </lineage>
</organism>
<dbReference type="EMBL" id="LR796450">
    <property type="protein sequence ID" value="CAB4145521.1"/>
    <property type="molecule type" value="Genomic_DNA"/>
</dbReference>
<evidence type="ECO:0008006" key="3">
    <source>
        <dbReference type="Google" id="ProtNLM"/>
    </source>
</evidence>